<dbReference type="InterPro" id="IPR008040">
    <property type="entry name" value="Hydant_A_N"/>
</dbReference>
<feature type="region of interest" description="Disordered" evidence="2">
    <location>
        <begin position="1297"/>
        <end position="1395"/>
    </location>
</feature>
<comment type="caution">
    <text evidence="7">The sequence shown here is derived from an EMBL/GenBank/DDBJ whole genome shotgun (WGS) entry which is preliminary data.</text>
</comment>
<feature type="domain" description="Hydantoinase B/oxoprolinase" evidence="4">
    <location>
        <begin position="795"/>
        <end position="1360"/>
    </location>
</feature>
<feature type="domain" description="Hydantoinase A/oxoprolinase" evidence="3">
    <location>
        <begin position="253"/>
        <end position="562"/>
    </location>
</feature>
<dbReference type="EMBL" id="QWIR01000095">
    <property type="protein sequence ID" value="RMY87382.1"/>
    <property type="molecule type" value="Genomic_DNA"/>
</dbReference>
<dbReference type="Proteomes" id="UP000268823">
    <property type="component" value="Unassembled WGS sequence"/>
</dbReference>
<dbReference type="InterPro" id="IPR003692">
    <property type="entry name" value="Hydantoinase_B"/>
</dbReference>
<feature type="compositionally biased region" description="Basic and acidic residues" evidence="2">
    <location>
        <begin position="1297"/>
        <end position="1308"/>
    </location>
</feature>
<comment type="similarity">
    <text evidence="1">Belongs to the oxoprolinase family.</text>
</comment>
<dbReference type="GO" id="GO:0006749">
    <property type="term" value="P:glutathione metabolic process"/>
    <property type="evidence" value="ECO:0007669"/>
    <property type="project" value="TreeGrafter"/>
</dbReference>
<name>A0A3M7FF17_HORWE</name>
<feature type="domain" description="Acetophenone carboxylase-like C-terminal" evidence="6">
    <location>
        <begin position="573"/>
        <end position="762"/>
    </location>
</feature>
<gene>
    <name evidence="7" type="ORF">D0861_05409</name>
</gene>
<accession>A0A3M7FF17</accession>
<dbReference type="InterPro" id="IPR002821">
    <property type="entry name" value="Hydantoinase_A"/>
</dbReference>
<dbReference type="VEuPathDB" id="FungiDB:BTJ68_14501"/>
<dbReference type="Pfam" id="PF01968">
    <property type="entry name" value="Hydantoinase_A"/>
    <property type="match status" value="1"/>
</dbReference>
<feature type="compositionally biased region" description="Basic and acidic residues" evidence="2">
    <location>
        <begin position="1365"/>
        <end position="1377"/>
    </location>
</feature>
<evidence type="ECO:0000259" key="3">
    <source>
        <dbReference type="Pfam" id="PF01968"/>
    </source>
</evidence>
<dbReference type="InterPro" id="IPR049517">
    <property type="entry name" value="ACX-like_C"/>
</dbReference>
<dbReference type="PANTHER" id="PTHR11365:SF2">
    <property type="entry name" value="5-OXOPROLINASE"/>
    <property type="match status" value="1"/>
</dbReference>
<evidence type="ECO:0000256" key="2">
    <source>
        <dbReference type="SAM" id="MobiDB-lite"/>
    </source>
</evidence>
<reference evidence="7 8" key="1">
    <citation type="journal article" date="2018" name="BMC Genomics">
        <title>Genomic evidence for intraspecific hybridization in a clonal and extremely halotolerant yeast.</title>
        <authorList>
            <person name="Gostincar C."/>
            <person name="Stajich J.E."/>
            <person name="Zupancic J."/>
            <person name="Zalar P."/>
            <person name="Gunde-Cimerman N."/>
        </authorList>
    </citation>
    <scope>NUCLEOTIDE SEQUENCE [LARGE SCALE GENOMIC DNA]</scope>
    <source>
        <strain evidence="7 8">EXF-2788</strain>
    </source>
</reference>
<dbReference type="Pfam" id="PF05378">
    <property type="entry name" value="Hydant_A_N"/>
    <property type="match status" value="1"/>
</dbReference>
<dbReference type="GO" id="GO:0017168">
    <property type="term" value="F:5-oxoprolinase (ATP-hydrolyzing) activity"/>
    <property type="evidence" value="ECO:0007669"/>
    <property type="project" value="TreeGrafter"/>
</dbReference>
<feature type="region of interest" description="Disordered" evidence="2">
    <location>
        <begin position="150"/>
        <end position="176"/>
    </location>
</feature>
<dbReference type="VEuPathDB" id="FungiDB:BTJ68_14502"/>
<feature type="domain" description="Hydantoinase/oxoprolinase N-terminal" evidence="5">
    <location>
        <begin position="12"/>
        <end position="234"/>
    </location>
</feature>
<feature type="compositionally biased region" description="Basic and acidic residues" evidence="2">
    <location>
        <begin position="150"/>
        <end position="160"/>
    </location>
</feature>
<protein>
    <recommendedName>
        <fullName evidence="9">5-oxoprolinase</fullName>
    </recommendedName>
</protein>
<evidence type="ECO:0000313" key="7">
    <source>
        <dbReference type="EMBL" id="RMY87382.1"/>
    </source>
</evidence>
<organism evidence="7 8">
    <name type="scientific">Hortaea werneckii</name>
    <name type="common">Black yeast</name>
    <name type="synonym">Cladosporium werneckii</name>
    <dbReference type="NCBI Taxonomy" id="91943"/>
    <lineage>
        <taxon>Eukaryota</taxon>
        <taxon>Fungi</taxon>
        <taxon>Dikarya</taxon>
        <taxon>Ascomycota</taxon>
        <taxon>Pezizomycotina</taxon>
        <taxon>Dothideomycetes</taxon>
        <taxon>Dothideomycetidae</taxon>
        <taxon>Mycosphaerellales</taxon>
        <taxon>Teratosphaeriaceae</taxon>
        <taxon>Hortaea</taxon>
    </lineage>
</organism>
<evidence type="ECO:0000256" key="1">
    <source>
        <dbReference type="ARBA" id="ARBA00010403"/>
    </source>
</evidence>
<feature type="compositionally biased region" description="Basic and acidic residues" evidence="2">
    <location>
        <begin position="1318"/>
        <end position="1330"/>
    </location>
</feature>
<evidence type="ECO:0000313" key="8">
    <source>
        <dbReference type="Proteomes" id="UP000268823"/>
    </source>
</evidence>
<proteinExistence type="inferred from homology"/>
<evidence type="ECO:0008006" key="9">
    <source>
        <dbReference type="Google" id="ProtNLM"/>
    </source>
</evidence>
<evidence type="ECO:0000259" key="4">
    <source>
        <dbReference type="Pfam" id="PF02538"/>
    </source>
</evidence>
<sequence length="1395" mass="151210">MAVQKKADRGIRIAIDRGGTFTDCVGNPGTGKMEDDVLIKLLSVDPQNYDDAPLEGIRRLLSRFSGKDIPRGEPLDTSKIESIRMGTTVATNALLERKGEDIAMVVTKGFKDCLEIGNQSRPNIFDLAIRKPDVLYKTVVEVDERVTLEDYAEDPERRQTEAQAPESASPDTELVKGLSGETVRILQRPQEDQIRTQLQKVYDSGLRSIAVCLMHGYTFPRHEALVGKIAKEIGFNHVSLSHELMPMIKLVPRATSACADAYLTPAIRKYIDGFQKGFAGGLGSESVKKESGSKGARCEFMQSDGGLVDVDIFSGLRAILSGPAGGVVGYALTSYDPATKTPVIGFDMGGTSTDVSRYGAGRYEHVFETTTAGVTIQSPQLDINTVAAGGGSRLFFRNGLFVVGPESAGAHPGPACYRKGGPLTITDANLFLGRLLPDFFPKIFGPKENEGLDESASERAFKELTEQINAEIRKSRGTEMNADEVAYGFIKIANETMTRPIRSLTEARGHDTSKHRLATFGGAGGQHAVAIADALGISQILVHRYSSVLSAYGMALADVVDERQEPESKVWKDNDTESVQYLKGKMEELKKKSTATLRDQGFEEDQIVFEEYLNMRYRGTESALMVVKPTPEELEKDLGCSKSDDAFSAMGKAFVKQHDGEFGFTLPDRDIIIDDVRARGIGKTFSGLEKTVDQQLKEVKPKDLGTGERVYGRRTVYFESGRFDTAIYKLEDLQVGDRVKGPAIIADGTQTIVVTPDASALLIHTHVVINIGGGDADGKADGSVEKKGVTTKEVDPIMLSIFAHRFMAIAEQMGRALQKTSVSTNVKERLDYSCALFDSDGGLVANAPHLPVHLGSMSTCVQKQADIWRGKLKKGDVLVSNHPMFGGTHLPDITVITPAFATVGGKEQIVFYVASRAHHADIGGILPGSMPPHSKELFQEGASIKTEKLVSEGHFNEKRITELLLNEPAMFPDCSGTRCLADNLNDLKAQIAANQKGINLISTLIEEYGEQVVQFYMKNIQENAELSVRNLLKDVSKRFEGRDLSSVDFMDDGSPIKLKVTIDAEKGEAVFDFTGTGPEVYGNINAPEAVTYSAIIYCLRCLISEDIPLNQGCLKPVQIIIPKKSFLSPSGTAAVVGGNVLTSQRVTDVVLKAFNACAASQGDCNNLTFGFGGNRSGEEAVKGFGYYETIAGGSGAGPTWDGTSGVHTHMTNTRITDAEVFERRYPVILREFSLRADSAGQGQHAGGNGVVRDIEFRIPVQVSILSERRVYHPYGLEGGGEAECGLNLWVRNVPKLKGSDADRSRESSSVDLTNGDKASSKEKQEEKEVRYINMGGKNTASMQAGERIIVMTPGGGGWGPAGKESASKQHERVDPKHGWRGGSIASRQAEAEASA</sequence>
<dbReference type="InterPro" id="IPR045079">
    <property type="entry name" value="Oxoprolinase-like"/>
</dbReference>
<evidence type="ECO:0000259" key="5">
    <source>
        <dbReference type="Pfam" id="PF05378"/>
    </source>
</evidence>
<dbReference type="OrthoDB" id="3643at2759"/>
<dbReference type="GO" id="GO:0005829">
    <property type="term" value="C:cytosol"/>
    <property type="evidence" value="ECO:0007669"/>
    <property type="project" value="TreeGrafter"/>
</dbReference>
<evidence type="ECO:0000259" key="6">
    <source>
        <dbReference type="Pfam" id="PF19278"/>
    </source>
</evidence>
<dbReference type="Pfam" id="PF19278">
    <property type="entry name" value="Hydant_A_C"/>
    <property type="match status" value="1"/>
</dbReference>
<dbReference type="Pfam" id="PF02538">
    <property type="entry name" value="Hydantoinase_B"/>
    <property type="match status" value="1"/>
</dbReference>
<dbReference type="PANTHER" id="PTHR11365">
    <property type="entry name" value="5-OXOPROLINASE RELATED"/>
    <property type="match status" value="1"/>
</dbReference>